<gene>
    <name evidence="6" type="ORF">BG844_18895</name>
</gene>
<proteinExistence type="inferred from homology"/>
<name>A0A1K0FJ58_9ACTN</name>
<dbReference type="EMBL" id="MEIA01000198">
    <property type="protein sequence ID" value="OJF12760.1"/>
    <property type="molecule type" value="Genomic_DNA"/>
</dbReference>
<dbReference type="InterPro" id="IPR050336">
    <property type="entry name" value="Chromosome_partition/occlusion"/>
</dbReference>
<evidence type="ECO:0000256" key="3">
    <source>
        <dbReference type="ARBA" id="ARBA00023125"/>
    </source>
</evidence>
<sequence length="356" mass="38872">MPTRPTFKTIEVARIDPDPDQPRKEFKQKELDELAASLKANGQLQAIVVRYDKSTRRYMIVVGERRWRAAQRGGLATLNAQVFDVDDDRAFELQIAENVNRLDMSPMEEAAAYDVLHRRGWEISRIATAYGKTEPYVQWRIDLLNLNPDAKDLVEKGHLPINAAWHVCRLPADAQQRFLVKWARGDFKSPRDAEEFAKACKHVEAQGSFFSLDESQHTEEKREEVAAARRRVVTKIERLAAAGEILTELAGTDPAELAQVLVGADGGIVAYQERVGHLQAAAGKAVTALRKAAAIAAAVTIDIDPAALAEVASVGEGEPDMASTGDAVADDSGSDSDAPEEEAGERSDADFALASA</sequence>
<dbReference type="InterPro" id="IPR004437">
    <property type="entry name" value="ParB/RepB/Spo0J"/>
</dbReference>
<dbReference type="Pfam" id="PF02195">
    <property type="entry name" value="ParB_N"/>
    <property type="match status" value="1"/>
</dbReference>
<dbReference type="SUPFAM" id="SSF109709">
    <property type="entry name" value="KorB DNA-binding domain-like"/>
    <property type="match status" value="1"/>
</dbReference>
<dbReference type="FunFam" id="3.90.1530.30:FF:000001">
    <property type="entry name" value="Chromosome partitioning protein ParB"/>
    <property type="match status" value="1"/>
</dbReference>
<keyword evidence="7" id="KW-1185">Reference proteome</keyword>
<feature type="domain" description="ParB-like N-terminal" evidence="5">
    <location>
        <begin position="8"/>
        <end position="99"/>
    </location>
</feature>
<dbReference type="PANTHER" id="PTHR33375:SF1">
    <property type="entry name" value="CHROMOSOME-PARTITIONING PROTEIN PARB-RELATED"/>
    <property type="match status" value="1"/>
</dbReference>
<dbReference type="CDD" id="cd16393">
    <property type="entry name" value="SPO0J_N"/>
    <property type="match status" value="1"/>
</dbReference>
<comment type="similarity">
    <text evidence="1">Belongs to the ParB family.</text>
</comment>
<dbReference type="AlphaFoldDB" id="A0A1K0FJ58"/>
<dbReference type="SMART" id="SM00470">
    <property type="entry name" value="ParB"/>
    <property type="match status" value="1"/>
</dbReference>
<comment type="caution">
    <text evidence="6">The sequence shown here is derived from an EMBL/GenBank/DDBJ whole genome shotgun (WGS) entry which is preliminary data.</text>
</comment>
<dbReference type="NCBIfam" id="TIGR00180">
    <property type="entry name" value="parB_part"/>
    <property type="match status" value="1"/>
</dbReference>
<feature type="region of interest" description="Disordered" evidence="4">
    <location>
        <begin position="313"/>
        <end position="356"/>
    </location>
</feature>
<dbReference type="Proteomes" id="UP000182486">
    <property type="component" value="Unassembled WGS sequence"/>
</dbReference>
<dbReference type="GO" id="GO:0007059">
    <property type="term" value="P:chromosome segregation"/>
    <property type="evidence" value="ECO:0007669"/>
    <property type="project" value="UniProtKB-KW"/>
</dbReference>
<evidence type="ECO:0000259" key="5">
    <source>
        <dbReference type="SMART" id="SM00470"/>
    </source>
</evidence>
<dbReference type="Pfam" id="PF17762">
    <property type="entry name" value="HTH_ParB"/>
    <property type="match status" value="1"/>
</dbReference>
<evidence type="ECO:0000313" key="6">
    <source>
        <dbReference type="EMBL" id="OJF12760.1"/>
    </source>
</evidence>
<dbReference type="GO" id="GO:0005694">
    <property type="term" value="C:chromosome"/>
    <property type="evidence" value="ECO:0007669"/>
    <property type="project" value="TreeGrafter"/>
</dbReference>
<dbReference type="SUPFAM" id="SSF110849">
    <property type="entry name" value="ParB/Sulfiredoxin"/>
    <property type="match status" value="1"/>
</dbReference>
<organism evidence="6 7">
    <name type="scientific">Couchioplanes caeruleus subsp. caeruleus</name>
    <dbReference type="NCBI Taxonomy" id="56427"/>
    <lineage>
        <taxon>Bacteria</taxon>
        <taxon>Bacillati</taxon>
        <taxon>Actinomycetota</taxon>
        <taxon>Actinomycetes</taxon>
        <taxon>Micromonosporales</taxon>
        <taxon>Micromonosporaceae</taxon>
        <taxon>Couchioplanes</taxon>
    </lineage>
</organism>
<dbReference type="PANTHER" id="PTHR33375">
    <property type="entry name" value="CHROMOSOME-PARTITIONING PROTEIN PARB-RELATED"/>
    <property type="match status" value="1"/>
</dbReference>
<dbReference type="Gene3D" id="1.10.10.2830">
    <property type="match status" value="1"/>
</dbReference>
<evidence type="ECO:0000256" key="4">
    <source>
        <dbReference type="SAM" id="MobiDB-lite"/>
    </source>
</evidence>
<keyword evidence="2" id="KW-0159">Chromosome partition</keyword>
<evidence type="ECO:0000313" key="7">
    <source>
        <dbReference type="Proteomes" id="UP000182486"/>
    </source>
</evidence>
<reference evidence="6 7" key="1">
    <citation type="submission" date="2016-09" db="EMBL/GenBank/DDBJ databases">
        <title>Couchioplanes caeruleus draft genome sequence.</title>
        <authorList>
            <person name="Sheehan J."/>
            <person name="Caffrey P."/>
        </authorList>
    </citation>
    <scope>NUCLEOTIDE SEQUENCE [LARGE SCALE GENOMIC DNA]</scope>
    <source>
        <strain evidence="6 7">DSM 43634</strain>
    </source>
</reference>
<accession>A0A1K0FJ58</accession>
<evidence type="ECO:0000256" key="1">
    <source>
        <dbReference type="ARBA" id="ARBA00006295"/>
    </source>
</evidence>
<protein>
    <recommendedName>
        <fullName evidence="5">ParB-like N-terminal domain-containing protein</fullName>
    </recommendedName>
</protein>
<dbReference type="InterPro" id="IPR003115">
    <property type="entry name" value="ParB_N"/>
</dbReference>
<keyword evidence="3" id="KW-0238">DNA-binding</keyword>
<dbReference type="InterPro" id="IPR036086">
    <property type="entry name" value="ParB/Sulfiredoxin_sf"/>
</dbReference>
<dbReference type="GO" id="GO:0003677">
    <property type="term" value="F:DNA binding"/>
    <property type="evidence" value="ECO:0007669"/>
    <property type="project" value="UniProtKB-KW"/>
</dbReference>
<dbReference type="Gene3D" id="3.90.1530.30">
    <property type="match status" value="1"/>
</dbReference>
<evidence type="ECO:0000256" key="2">
    <source>
        <dbReference type="ARBA" id="ARBA00022829"/>
    </source>
</evidence>
<feature type="compositionally biased region" description="Acidic residues" evidence="4">
    <location>
        <begin position="328"/>
        <end position="343"/>
    </location>
</feature>
<dbReference type="InterPro" id="IPR041468">
    <property type="entry name" value="HTH_ParB/Spo0J"/>
</dbReference>